<dbReference type="EMBL" id="JBHSPB010000020">
    <property type="protein sequence ID" value="MFC5723774.1"/>
    <property type="molecule type" value="Genomic_DNA"/>
</dbReference>
<accession>A0ABW0Z9K6</accession>
<dbReference type="Gene3D" id="1.10.630.10">
    <property type="entry name" value="Cytochrome P450"/>
    <property type="match status" value="1"/>
</dbReference>
<dbReference type="InterPro" id="IPR002397">
    <property type="entry name" value="Cyt_P450_B"/>
</dbReference>
<keyword evidence="2" id="KW-0349">Heme</keyword>
<dbReference type="InterPro" id="IPR036396">
    <property type="entry name" value="Cyt_P450_sf"/>
</dbReference>
<keyword evidence="2" id="KW-0479">Metal-binding</keyword>
<dbReference type="PANTHER" id="PTHR46696">
    <property type="entry name" value="P450, PUTATIVE (EUROFUNG)-RELATED"/>
    <property type="match status" value="1"/>
</dbReference>
<reference evidence="4" key="1">
    <citation type="journal article" date="2019" name="Int. J. Syst. Evol. Microbiol.">
        <title>The Global Catalogue of Microorganisms (GCM) 10K type strain sequencing project: providing services to taxonomists for standard genome sequencing and annotation.</title>
        <authorList>
            <consortium name="The Broad Institute Genomics Platform"/>
            <consortium name="The Broad Institute Genome Sequencing Center for Infectious Disease"/>
            <person name="Wu L."/>
            <person name="Ma J."/>
        </authorList>
    </citation>
    <scope>NUCLEOTIDE SEQUENCE [LARGE SCALE GENOMIC DNA]</scope>
    <source>
        <strain evidence="4">CGMCC 4.7304</strain>
    </source>
</reference>
<dbReference type="PRINTS" id="PR00359">
    <property type="entry name" value="BP450"/>
</dbReference>
<sequence>MTTSESVWTCPFRHDEALEFDPMLAKLRAEAPVVRIRTPQGEDAWLVTRHELVRAVSADRRFAPAPLSGVLGPDHARPASETLAPSDSVYLMDAPAHSRLRRLITKVFTDAQVDRLRPATQATVDALLEAMAERGAPADAVEQLAARLPLSTACELLGVPGPDREPLRRWATAMMSAGTPDLAAAAEGRAGLLAYFAELTVARRRRPKDDLLSALAMTREGDMYLDQREVAFMGMLLLVAGHNTSTHQIGNIVYTLLTHPVQLARLRARPELLPQAVEELLRFIPFRQGVGIPRQATEDVELDGVTVRAGETVHVSYLTANRDESVYERPDELDVERAGNTPSLTPHLAFGHGTHHCLGAHLARMELQVAVGSLLTRFPGLRLAVPAADIRWNTESIWRFPLELPVAW</sequence>
<organism evidence="3 4">
    <name type="scientific">Streptomyces gamaensis</name>
    <dbReference type="NCBI Taxonomy" id="1763542"/>
    <lineage>
        <taxon>Bacteria</taxon>
        <taxon>Bacillati</taxon>
        <taxon>Actinomycetota</taxon>
        <taxon>Actinomycetes</taxon>
        <taxon>Kitasatosporales</taxon>
        <taxon>Streptomycetaceae</taxon>
        <taxon>Streptomyces</taxon>
    </lineage>
</organism>
<evidence type="ECO:0000313" key="3">
    <source>
        <dbReference type="EMBL" id="MFC5723774.1"/>
    </source>
</evidence>
<dbReference type="PRINTS" id="PR00385">
    <property type="entry name" value="P450"/>
</dbReference>
<gene>
    <name evidence="3" type="ORF">ACFP1Z_26775</name>
</gene>
<evidence type="ECO:0000256" key="2">
    <source>
        <dbReference type="RuleBase" id="RU000461"/>
    </source>
</evidence>
<evidence type="ECO:0000313" key="4">
    <source>
        <dbReference type="Proteomes" id="UP001596083"/>
    </source>
</evidence>
<protein>
    <submittedName>
        <fullName evidence="3">Cytochrome P450</fullName>
    </submittedName>
</protein>
<dbReference type="Proteomes" id="UP001596083">
    <property type="component" value="Unassembled WGS sequence"/>
</dbReference>
<dbReference type="InterPro" id="IPR001128">
    <property type="entry name" value="Cyt_P450"/>
</dbReference>
<keyword evidence="2" id="KW-0408">Iron</keyword>
<proteinExistence type="inferred from homology"/>
<dbReference type="SUPFAM" id="SSF48264">
    <property type="entry name" value="Cytochrome P450"/>
    <property type="match status" value="1"/>
</dbReference>
<name>A0ABW0Z9K6_9ACTN</name>
<keyword evidence="2" id="KW-0503">Monooxygenase</keyword>
<dbReference type="InterPro" id="IPR017972">
    <property type="entry name" value="Cyt_P450_CS"/>
</dbReference>
<dbReference type="Pfam" id="PF00067">
    <property type="entry name" value="p450"/>
    <property type="match status" value="1"/>
</dbReference>
<dbReference type="CDD" id="cd11031">
    <property type="entry name" value="Cyp158A-like"/>
    <property type="match status" value="1"/>
</dbReference>
<comment type="caution">
    <text evidence="3">The sequence shown here is derived from an EMBL/GenBank/DDBJ whole genome shotgun (WGS) entry which is preliminary data.</text>
</comment>
<keyword evidence="4" id="KW-1185">Reference proteome</keyword>
<dbReference type="PANTHER" id="PTHR46696:SF1">
    <property type="entry name" value="CYTOCHROME P450 YJIB-RELATED"/>
    <property type="match status" value="1"/>
</dbReference>
<dbReference type="RefSeq" id="WP_390320183.1">
    <property type="nucleotide sequence ID" value="NZ_JBHSPB010000020.1"/>
</dbReference>
<comment type="similarity">
    <text evidence="1 2">Belongs to the cytochrome P450 family.</text>
</comment>
<keyword evidence="2" id="KW-0560">Oxidoreductase</keyword>
<dbReference type="PROSITE" id="PS00086">
    <property type="entry name" value="CYTOCHROME_P450"/>
    <property type="match status" value="1"/>
</dbReference>
<evidence type="ECO:0000256" key="1">
    <source>
        <dbReference type="ARBA" id="ARBA00010617"/>
    </source>
</evidence>